<dbReference type="PaxDb" id="3218-PP1S267_33V6.1"/>
<evidence type="ECO:0000313" key="3">
    <source>
        <dbReference type="EnsemblPlants" id="Pp3c4_770V3.1"/>
    </source>
</evidence>
<dbReference type="EnsemblPlants" id="Pp3c4_770V3.1">
    <property type="protein sequence ID" value="Pp3c4_770V3.1"/>
    <property type="gene ID" value="Pp3c4_770"/>
</dbReference>
<dbReference type="Gramene" id="Pp3c4_770V3.1">
    <property type="protein sequence ID" value="Pp3c4_770V3.1"/>
    <property type="gene ID" value="Pp3c4_770"/>
</dbReference>
<dbReference type="InterPro" id="IPR045889">
    <property type="entry name" value="MES/HNL"/>
</dbReference>
<accession>A0A2K1KLP4</accession>
<dbReference type="Gramene" id="Pp3c4_770V3.4">
    <property type="protein sequence ID" value="Pp3c4_770V3.4"/>
    <property type="gene ID" value="Pp3c4_770"/>
</dbReference>
<reference evidence="3" key="3">
    <citation type="submission" date="2020-12" db="UniProtKB">
        <authorList>
            <consortium name="EnsemblPlants"/>
        </authorList>
    </citation>
    <scope>IDENTIFICATION</scope>
</reference>
<dbReference type="Gene3D" id="3.40.50.1820">
    <property type="entry name" value="alpha/beta hydrolase"/>
    <property type="match status" value="1"/>
</dbReference>
<dbReference type="EMBL" id="ABEU02000004">
    <property type="protein sequence ID" value="PNR54693.1"/>
    <property type="molecule type" value="Genomic_DNA"/>
</dbReference>
<dbReference type="Pfam" id="PF12697">
    <property type="entry name" value="Abhydrolase_6"/>
    <property type="match status" value="1"/>
</dbReference>
<dbReference type="InterPro" id="IPR029058">
    <property type="entry name" value="AB_hydrolase_fold"/>
</dbReference>
<name>A0A2K1KLP4_PHYPA</name>
<sequence length="314" mass="34187">MFTVKSGICQVGAGLKLRSEMARTQFVRSRWALAVLALTVCFQMSAAMNCSDAATLCSSDVSSYSPQHFIFVHGMGGGAWFWYEIQTLMEHFNQSATAVDLTSHGINKAIADNVITVAEYTQPLIDAINNVSGKVILVGHSLGGGSIAYASELCPNKVAKAIYLSSCMPTYNQSMFSAFPANTFPNLLNAGYVTFNYRNGPSNPSSASLNKAKLNEFYMSGTPTRYVNLGREVMTDTPFTPGTETLPLTPAKYGTVRRFYIRTGKDKGVPPSDQDEIIANNPPEKLFCMPNGDHTVFFSAPIELFKNLLCISSL</sequence>
<keyword evidence="4" id="KW-1185">Reference proteome</keyword>
<gene>
    <name evidence="3" type="primary">LOC112281014</name>
    <name evidence="2" type="ORF">PHYPA_005586</name>
</gene>
<evidence type="ECO:0000313" key="2">
    <source>
        <dbReference type="EMBL" id="PNR54693.1"/>
    </source>
</evidence>
<evidence type="ECO:0000313" key="4">
    <source>
        <dbReference type="Proteomes" id="UP000006727"/>
    </source>
</evidence>
<dbReference type="PANTHER" id="PTHR10992">
    <property type="entry name" value="METHYLESTERASE FAMILY MEMBER"/>
    <property type="match status" value="1"/>
</dbReference>
<dbReference type="InterPro" id="IPR000073">
    <property type="entry name" value="AB_hydrolase_1"/>
</dbReference>
<feature type="domain" description="AB hydrolase-1" evidence="1">
    <location>
        <begin position="70"/>
        <end position="304"/>
    </location>
</feature>
<proteinExistence type="predicted"/>
<dbReference type="AlphaFoldDB" id="A0A2K1KLP4"/>
<evidence type="ECO:0000259" key="1">
    <source>
        <dbReference type="Pfam" id="PF12697"/>
    </source>
</evidence>
<reference evidence="2 4" key="2">
    <citation type="journal article" date="2018" name="Plant J.">
        <title>The Physcomitrella patens chromosome-scale assembly reveals moss genome structure and evolution.</title>
        <authorList>
            <person name="Lang D."/>
            <person name="Ullrich K.K."/>
            <person name="Murat F."/>
            <person name="Fuchs J."/>
            <person name="Jenkins J."/>
            <person name="Haas F.B."/>
            <person name="Piednoel M."/>
            <person name="Gundlach H."/>
            <person name="Van Bel M."/>
            <person name="Meyberg R."/>
            <person name="Vives C."/>
            <person name="Morata J."/>
            <person name="Symeonidi A."/>
            <person name="Hiss M."/>
            <person name="Muchero W."/>
            <person name="Kamisugi Y."/>
            <person name="Saleh O."/>
            <person name="Blanc G."/>
            <person name="Decker E.L."/>
            <person name="van Gessel N."/>
            <person name="Grimwood J."/>
            <person name="Hayes R.D."/>
            <person name="Graham S.W."/>
            <person name="Gunter L.E."/>
            <person name="McDaniel S.F."/>
            <person name="Hoernstein S.N.W."/>
            <person name="Larsson A."/>
            <person name="Li F.W."/>
            <person name="Perroud P.F."/>
            <person name="Phillips J."/>
            <person name="Ranjan P."/>
            <person name="Rokshar D.S."/>
            <person name="Rothfels C.J."/>
            <person name="Schneider L."/>
            <person name="Shu S."/>
            <person name="Stevenson D.W."/>
            <person name="Thummler F."/>
            <person name="Tillich M."/>
            <person name="Villarreal Aguilar J.C."/>
            <person name="Widiez T."/>
            <person name="Wong G.K."/>
            <person name="Wymore A."/>
            <person name="Zhang Y."/>
            <person name="Zimmer A.D."/>
            <person name="Quatrano R.S."/>
            <person name="Mayer K.F.X."/>
            <person name="Goodstein D."/>
            <person name="Casacuberta J.M."/>
            <person name="Vandepoele K."/>
            <person name="Reski R."/>
            <person name="Cuming A.C."/>
            <person name="Tuskan G.A."/>
            <person name="Maumus F."/>
            <person name="Salse J."/>
            <person name="Schmutz J."/>
            <person name="Rensing S.A."/>
        </authorList>
    </citation>
    <scope>NUCLEOTIDE SEQUENCE [LARGE SCALE GENOMIC DNA]</scope>
    <source>
        <strain evidence="3 4">cv. Gransden 2004</strain>
    </source>
</reference>
<organism evidence="2">
    <name type="scientific">Physcomitrium patens</name>
    <name type="common">Spreading-leaved earth moss</name>
    <name type="synonym">Physcomitrella patens</name>
    <dbReference type="NCBI Taxonomy" id="3218"/>
    <lineage>
        <taxon>Eukaryota</taxon>
        <taxon>Viridiplantae</taxon>
        <taxon>Streptophyta</taxon>
        <taxon>Embryophyta</taxon>
        <taxon>Bryophyta</taxon>
        <taxon>Bryophytina</taxon>
        <taxon>Bryopsida</taxon>
        <taxon>Funariidae</taxon>
        <taxon>Funariales</taxon>
        <taxon>Funariaceae</taxon>
        <taxon>Physcomitrium</taxon>
    </lineage>
</organism>
<protein>
    <recommendedName>
        <fullName evidence="1">AB hydrolase-1 domain-containing protein</fullName>
    </recommendedName>
</protein>
<dbReference type="EnsemblPlants" id="Pp3c4_770V3.4">
    <property type="protein sequence ID" value="Pp3c4_770V3.4"/>
    <property type="gene ID" value="Pp3c4_770"/>
</dbReference>
<reference evidence="2 4" key="1">
    <citation type="journal article" date="2008" name="Science">
        <title>The Physcomitrella genome reveals evolutionary insights into the conquest of land by plants.</title>
        <authorList>
            <person name="Rensing S."/>
            <person name="Lang D."/>
            <person name="Zimmer A."/>
            <person name="Terry A."/>
            <person name="Salamov A."/>
            <person name="Shapiro H."/>
            <person name="Nishiyama T."/>
            <person name="Perroud P.-F."/>
            <person name="Lindquist E."/>
            <person name="Kamisugi Y."/>
            <person name="Tanahashi T."/>
            <person name="Sakakibara K."/>
            <person name="Fujita T."/>
            <person name="Oishi K."/>
            <person name="Shin-I T."/>
            <person name="Kuroki Y."/>
            <person name="Toyoda A."/>
            <person name="Suzuki Y."/>
            <person name="Hashimoto A."/>
            <person name="Yamaguchi K."/>
            <person name="Sugano A."/>
            <person name="Kohara Y."/>
            <person name="Fujiyama A."/>
            <person name="Anterola A."/>
            <person name="Aoki S."/>
            <person name="Ashton N."/>
            <person name="Barbazuk W.B."/>
            <person name="Barker E."/>
            <person name="Bennetzen J."/>
            <person name="Bezanilla M."/>
            <person name="Blankenship R."/>
            <person name="Cho S.H."/>
            <person name="Dutcher S."/>
            <person name="Estelle M."/>
            <person name="Fawcett J.A."/>
            <person name="Gundlach H."/>
            <person name="Hanada K."/>
            <person name="Heyl A."/>
            <person name="Hicks K.A."/>
            <person name="Hugh J."/>
            <person name="Lohr M."/>
            <person name="Mayer K."/>
            <person name="Melkozernov A."/>
            <person name="Murata T."/>
            <person name="Nelson D."/>
            <person name="Pils B."/>
            <person name="Prigge M."/>
            <person name="Reiss B."/>
            <person name="Renner T."/>
            <person name="Rombauts S."/>
            <person name="Rushton P."/>
            <person name="Sanderfoot A."/>
            <person name="Schween G."/>
            <person name="Shiu S.-H."/>
            <person name="Stueber K."/>
            <person name="Theodoulou F.L."/>
            <person name="Tu H."/>
            <person name="Van de Peer Y."/>
            <person name="Verrier P.J."/>
            <person name="Waters E."/>
            <person name="Wood A."/>
            <person name="Yang L."/>
            <person name="Cove D."/>
            <person name="Cuming A."/>
            <person name="Hasebe M."/>
            <person name="Lucas S."/>
            <person name="Mishler D.B."/>
            <person name="Reski R."/>
            <person name="Grigoriev I."/>
            <person name="Quatrano R.S."/>
            <person name="Boore J.L."/>
        </authorList>
    </citation>
    <scope>NUCLEOTIDE SEQUENCE [LARGE SCALE GENOMIC DNA]</scope>
    <source>
        <strain evidence="3 4">cv. Gransden 2004</strain>
    </source>
</reference>
<dbReference type="SUPFAM" id="SSF53474">
    <property type="entry name" value="alpha/beta-Hydrolases"/>
    <property type="match status" value="1"/>
</dbReference>
<dbReference type="Proteomes" id="UP000006727">
    <property type="component" value="Chromosome 4"/>
</dbReference>
<dbReference type="PANTHER" id="PTHR10992:SF1086">
    <property type="entry name" value="AB HYDROLASE-1 DOMAIN-CONTAINING PROTEIN"/>
    <property type="match status" value="1"/>
</dbReference>